<sequence length="61" mass="6848">MLSFFPSSPLMLNLPSHVFGCVAFVHSHNPYHGKLDPRGESYLEVEPVIESLPFPTHDVQV</sequence>
<name>A0A371HSU6_MUCPR</name>
<evidence type="ECO:0000313" key="2">
    <source>
        <dbReference type="Proteomes" id="UP000257109"/>
    </source>
</evidence>
<comment type="caution">
    <text evidence="1">The sequence shown here is derived from an EMBL/GenBank/DDBJ whole genome shotgun (WGS) entry which is preliminary data.</text>
</comment>
<accession>A0A371HSU6</accession>
<dbReference type="Proteomes" id="UP000257109">
    <property type="component" value="Unassembled WGS sequence"/>
</dbReference>
<evidence type="ECO:0000313" key="1">
    <source>
        <dbReference type="EMBL" id="RDY05852.1"/>
    </source>
</evidence>
<keyword evidence="2" id="KW-1185">Reference proteome</keyword>
<organism evidence="1 2">
    <name type="scientific">Mucuna pruriens</name>
    <name type="common">Velvet bean</name>
    <name type="synonym">Dolichos pruriens</name>
    <dbReference type="NCBI Taxonomy" id="157652"/>
    <lineage>
        <taxon>Eukaryota</taxon>
        <taxon>Viridiplantae</taxon>
        <taxon>Streptophyta</taxon>
        <taxon>Embryophyta</taxon>
        <taxon>Tracheophyta</taxon>
        <taxon>Spermatophyta</taxon>
        <taxon>Magnoliopsida</taxon>
        <taxon>eudicotyledons</taxon>
        <taxon>Gunneridae</taxon>
        <taxon>Pentapetalae</taxon>
        <taxon>rosids</taxon>
        <taxon>fabids</taxon>
        <taxon>Fabales</taxon>
        <taxon>Fabaceae</taxon>
        <taxon>Papilionoideae</taxon>
        <taxon>50 kb inversion clade</taxon>
        <taxon>NPAAA clade</taxon>
        <taxon>indigoferoid/millettioid clade</taxon>
        <taxon>Phaseoleae</taxon>
        <taxon>Mucuna</taxon>
    </lineage>
</organism>
<gene>
    <name evidence="1" type="ORF">CR513_10259</name>
</gene>
<dbReference type="AlphaFoldDB" id="A0A371HSU6"/>
<proteinExistence type="predicted"/>
<feature type="non-terminal residue" evidence="1">
    <location>
        <position position="1"/>
    </location>
</feature>
<dbReference type="OrthoDB" id="1166717at2759"/>
<protein>
    <submittedName>
        <fullName evidence="1">Uncharacterized protein</fullName>
    </submittedName>
</protein>
<reference evidence="1" key="1">
    <citation type="submission" date="2018-05" db="EMBL/GenBank/DDBJ databases">
        <title>Draft genome of Mucuna pruriens seed.</title>
        <authorList>
            <person name="Nnadi N.E."/>
            <person name="Vos R."/>
            <person name="Hasami M.H."/>
            <person name="Devisetty U.K."/>
            <person name="Aguiy J.C."/>
        </authorList>
    </citation>
    <scope>NUCLEOTIDE SEQUENCE [LARGE SCALE GENOMIC DNA]</scope>
    <source>
        <strain evidence="1">JCA_2017</strain>
    </source>
</reference>
<dbReference type="EMBL" id="QJKJ01001797">
    <property type="protein sequence ID" value="RDY05852.1"/>
    <property type="molecule type" value="Genomic_DNA"/>
</dbReference>